<organism evidence="4">
    <name type="scientific">uncultured delta proteobacterium</name>
    <dbReference type="NCBI Taxonomy" id="34034"/>
    <lineage>
        <taxon>Bacteria</taxon>
        <taxon>Deltaproteobacteria</taxon>
        <taxon>environmental samples</taxon>
    </lineage>
</organism>
<evidence type="ECO:0000313" key="4">
    <source>
        <dbReference type="EMBL" id="SBV91595.1"/>
    </source>
</evidence>
<keyword evidence="2" id="KW-0732">Signal</keyword>
<dbReference type="PROSITE" id="PS51257">
    <property type="entry name" value="PROKAR_LIPOPROTEIN"/>
    <property type="match status" value="1"/>
</dbReference>
<feature type="region of interest" description="Disordered" evidence="1">
    <location>
        <begin position="284"/>
        <end position="314"/>
    </location>
</feature>
<dbReference type="Pfam" id="PF17680">
    <property type="entry name" value="FlgO"/>
    <property type="match status" value="1"/>
</dbReference>
<feature type="signal peptide" evidence="2">
    <location>
        <begin position="1"/>
        <end position="20"/>
    </location>
</feature>
<feature type="compositionally biased region" description="Pro residues" evidence="1">
    <location>
        <begin position="287"/>
        <end position="296"/>
    </location>
</feature>
<dbReference type="AlphaFoldDB" id="A0A212IXF7"/>
<proteinExistence type="predicted"/>
<accession>A0A212IXF7</accession>
<feature type="domain" description="FlgO" evidence="3">
    <location>
        <begin position="55"/>
        <end position="180"/>
    </location>
</feature>
<evidence type="ECO:0000256" key="1">
    <source>
        <dbReference type="SAM" id="MobiDB-lite"/>
    </source>
</evidence>
<gene>
    <name evidence="4" type="ORF">KL86DPRO_10218</name>
</gene>
<evidence type="ECO:0000259" key="3">
    <source>
        <dbReference type="Pfam" id="PF17680"/>
    </source>
</evidence>
<dbReference type="EMBL" id="FLUQ01000001">
    <property type="protein sequence ID" value="SBV91595.1"/>
    <property type="molecule type" value="Genomic_DNA"/>
</dbReference>
<feature type="region of interest" description="Disordered" evidence="1">
    <location>
        <begin position="211"/>
        <end position="251"/>
    </location>
</feature>
<evidence type="ECO:0000256" key="2">
    <source>
        <dbReference type="SAM" id="SignalP"/>
    </source>
</evidence>
<reference evidence="4" key="1">
    <citation type="submission" date="2016-04" db="EMBL/GenBank/DDBJ databases">
        <authorList>
            <person name="Evans L.H."/>
            <person name="Alamgir A."/>
            <person name="Owens N."/>
            <person name="Weber N.D."/>
            <person name="Virtaneva K."/>
            <person name="Barbian K."/>
            <person name="Babar A."/>
            <person name="Rosenke K."/>
        </authorList>
    </citation>
    <scope>NUCLEOTIDE SEQUENCE</scope>
    <source>
        <strain evidence="4">86</strain>
    </source>
</reference>
<protein>
    <recommendedName>
        <fullName evidence="3">FlgO domain-containing protein</fullName>
    </recommendedName>
</protein>
<feature type="chain" id="PRO_5013347120" description="FlgO domain-containing protein" evidence="2">
    <location>
        <begin position="21"/>
        <end position="314"/>
    </location>
</feature>
<name>A0A212IXF7_9DELT</name>
<feature type="compositionally biased region" description="Low complexity" evidence="1">
    <location>
        <begin position="225"/>
        <end position="239"/>
    </location>
</feature>
<sequence length="314" mass="32610">MRSFLLVCLFALGMAVSACSMGPTQVAVPNLPQAMPVDPPGGSYMLTANTYAGDALHKMLLLRMSSGGGILTTTFVDMHDFEQTSAFGRVTSQQVGSRLGQYGFRVIEARLAATLTMVPRSGEFMLTRETARLLADTYDAHSVLIGSYSDEGSNIFVSARVVRLADNVIMGAYEYYLPRDGDVARLLAGGNRDGRGGDGVWDRYNRRTPAFASGASRADTPAPRPASAPQAAARPSAPAHDSGPAVPRYVDPNATAAAPVKKTAPAAKAPAAPVARAPVAPVIVPTPSAPAAPVTPIPLEKDAPPPSSIPGGGV</sequence>
<dbReference type="InterPro" id="IPR041215">
    <property type="entry name" value="FlgO_dom"/>
</dbReference>